<dbReference type="SUPFAM" id="SSF53335">
    <property type="entry name" value="S-adenosyl-L-methionine-dependent methyltransferases"/>
    <property type="match status" value="1"/>
</dbReference>
<keyword evidence="1 3" id="KW-0489">Methyltransferase</keyword>
<sequence length="185" mass="20878">MLMRITGGELKGRKIKTPPASLTRPLLSRVRKSLFDVIGEKIKGTRFLDLYAGSGAVGIEALSRGAGEAIFLEKNPRCVTVIKENLSGLGVFSHFRIYPKNVLVVLEELLEKETFDIIFIAPPYYKEMQNQTLNIIEKMEIQGEIVIVQHSPKEKVKFARKNLTLRKQKKYGDTILTFLDGVDNV</sequence>
<dbReference type="EMBL" id="SOJT01000156">
    <property type="protein sequence ID" value="TET28006.1"/>
    <property type="molecule type" value="Genomic_DNA"/>
</dbReference>
<dbReference type="InterPro" id="IPR029063">
    <property type="entry name" value="SAM-dependent_MTases_sf"/>
</dbReference>
<dbReference type="PIRSF" id="PIRSF004553">
    <property type="entry name" value="CHP00095"/>
    <property type="match status" value="1"/>
</dbReference>
<dbReference type="CDD" id="cd02440">
    <property type="entry name" value="AdoMet_MTases"/>
    <property type="match status" value="1"/>
</dbReference>
<dbReference type="PANTHER" id="PTHR43542">
    <property type="entry name" value="METHYLTRANSFERASE"/>
    <property type="match status" value="1"/>
</dbReference>
<dbReference type="Pfam" id="PF03602">
    <property type="entry name" value="Cons_hypoth95"/>
    <property type="match status" value="1"/>
</dbReference>
<evidence type="ECO:0000256" key="1">
    <source>
        <dbReference type="ARBA" id="ARBA00022603"/>
    </source>
</evidence>
<organism evidence="3 4">
    <name type="scientific">Aerophobetes bacterium</name>
    <dbReference type="NCBI Taxonomy" id="2030807"/>
    <lineage>
        <taxon>Bacteria</taxon>
        <taxon>Candidatus Aerophobota</taxon>
    </lineage>
</organism>
<evidence type="ECO:0000313" key="4">
    <source>
        <dbReference type="Proteomes" id="UP000316517"/>
    </source>
</evidence>
<dbReference type="Gene3D" id="3.40.50.150">
    <property type="entry name" value="Vaccinia Virus protein VP39"/>
    <property type="match status" value="1"/>
</dbReference>
<evidence type="ECO:0000313" key="3">
    <source>
        <dbReference type="EMBL" id="TET28006.1"/>
    </source>
</evidence>
<gene>
    <name evidence="3" type="primary">rsmD</name>
    <name evidence="3" type="ORF">E3J68_03530</name>
</gene>
<proteinExistence type="predicted"/>
<dbReference type="InterPro" id="IPR004398">
    <property type="entry name" value="RNA_MeTrfase_RsmD"/>
</dbReference>
<dbReference type="AlphaFoldDB" id="A0A523TCE9"/>
<keyword evidence="2 3" id="KW-0808">Transferase</keyword>
<dbReference type="EC" id="2.1.1.171" evidence="3"/>
<reference evidence="3 4" key="1">
    <citation type="submission" date="2019-03" db="EMBL/GenBank/DDBJ databases">
        <title>Metabolic potential of uncultured bacteria and archaea associated with petroleum seepage in deep-sea sediments.</title>
        <authorList>
            <person name="Dong X."/>
            <person name="Hubert C."/>
        </authorList>
    </citation>
    <scope>NUCLEOTIDE SEQUENCE [LARGE SCALE GENOMIC DNA]</scope>
    <source>
        <strain evidence="3">E44_bin3</strain>
    </source>
</reference>
<dbReference type="Proteomes" id="UP000316517">
    <property type="component" value="Unassembled WGS sequence"/>
</dbReference>
<protein>
    <submittedName>
        <fullName evidence="3">16S rRNA (Guanine(966)-N(2))-methyltransferase RsmD</fullName>
        <ecNumber evidence="3">2.1.1.171</ecNumber>
    </submittedName>
</protein>
<dbReference type="GO" id="GO:0052913">
    <property type="term" value="F:16S rRNA (guanine(966)-N(2))-methyltransferase activity"/>
    <property type="evidence" value="ECO:0007669"/>
    <property type="project" value="UniProtKB-EC"/>
</dbReference>
<name>A0A523TCE9_UNCAE</name>
<dbReference type="NCBIfam" id="TIGR00095">
    <property type="entry name" value="16S rRNA (guanine(966)-N(2))-methyltransferase RsmD"/>
    <property type="match status" value="1"/>
</dbReference>
<dbReference type="PANTHER" id="PTHR43542:SF1">
    <property type="entry name" value="METHYLTRANSFERASE"/>
    <property type="match status" value="1"/>
</dbReference>
<comment type="caution">
    <text evidence="3">The sequence shown here is derived from an EMBL/GenBank/DDBJ whole genome shotgun (WGS) entry which is preliminary data.</text>
</comment>
<evidence type="ECO:0000256" key="2">
    <source>
        <dbReference type="ARBA" id="ARBA00022679"/>
    </source>
</evidence>
<accession>A0A523TCE9</accession>